<gene>
    <name evidence="4" type="ORF">J2738_005030</name>
</gene>
<dbReference type="EMBL" id="JAVDQZ010000008">
    <property type="protein sequence ID" value="MDR6428866.1"/>
    <property type="molecule type" value="Genomic_DNA"/>
</dbReference>
<organism evidence="4 5">
    <name type="scientific">Variovorax paradoxus</name>
    <dbReference type="NCBI Taxonomy" id="34073"/>
    <lineage>
        <taxon>Bacteria</taxon>
        <taxon>Pseudomonadati</taxon>
        <taxon>Pseudomonadota</taxon>
        <taxon>Betaproteobacteria</taxon>
        <taxon>Burkholderiales</taxon>
        <taxon>Comamonadaceae</taxon>
        <taxon>Variovorax</taxon>
    </lineage>
</organism>
<keyword evidence="3" id="KW-1133">Transmembrane helix</keyword>
<keyword evidence="3" id="KW-0472">Membrane</keyword>
<sequence>MNDKHPTQIATTLAAEDRLRLESLRMRRRAHRQAKSAKSPTAPEHLLPPEPTRGQRLADAVAATVGSWRFIIFQSTAIVLWIVGNAMTGKGAWDPYPFILLNLLLSFQAAYTAPAIMMSQNRQSEQDRRHAETDYEINVKAELEIELLHEKIDLLKERELLALTDAVRALTRRIEGLSERPT</sequence>
<dbReference type="PANTHER" id="PTHR41386:SF1">
    <property type="entry name" value="MEMBRANE PROTEIN"/>
    <property type="match status" value="1"/>
</dbReference>
<keyword evidence="1" id="KW-0175">Coiled coil</keyword>
<reference evidence="4" key="1">
    <citation type="submission" date="2023-07" db="EMBL/GenBank/DDBJ databases">
        <title>Sorghum-associated microbial communities from plants grown in Nebraska, USA.</title>
        <authorList>
            <person name="Schachtman D."/>
        </authorList>
    </citation>
    <scope>NUCLEOTIDE SEQUENCE</scope>
    <source>
        <strain evidence="4">DS2114</strain>
    </source>
</reference>
<dbReference type="AlphaFoldDB" id="A0AAE4BY77"/>
<accession>A0AAE4BY77</accession>
<dbReference type="Proteomes" id="UP001184828">
    <property type="component" value="Unassembled WGS sequence"/>
</dbReference>
<dbReference type="PANTHER" id="PTHR41386">
    <property type="entry name" value="INTEGRAL MEMBRANE PROTEIN-RELATED"/>
    <property type="match status" value="1"/>
</dbReference>
<comment type="caution">
    <text evidence="4">The sequence shown here is derived from an EMBL/GenBank/DDBJ whole genome shotgun (WGS) entry which is preliminary data.</text>
</comment>
<evidence type="ECO:0000313" key="5">
    <source>
        <dbReference type="Proteomes" id="UP001184828"/>
    </source>
</evidence>
<dbReference type="RefSeq" id="WP_209537151.1">
    <property type="nucleotide sequence ID" value="NZ_JAVDQZ010000008.1"/>
</dbReference>
<feature type="region of interest" description="Disordered" evidence="2">
    <location>
        <begin position="29"/>
        <end position="52"/>
    </location>
</feature>
<dbReference type="InterPro" id="IPR010406">
    <property type="entry name" value="DUF1003"/>
</dbReference>
<protein>
    <submittedName>
        <fullName evidence="4">Membrane protein</fullName>
    </submittedName>
</protein>
<evidence type="ECO:0000256" key="3">
    <source>
        <dbReference type="SAM" id="Phobius"/>
    </source>
</evidence>
<proteinExistence type="predicted"/>
<feature type="transmembrane region" description="Helical" evidence="3">
    <location>
        <begin position="60"/>
        <end position="84"/>
    </location>
</feature>
<dbReference type="Pfam" id="PF06210">
    <property type="entry name" value="DUF1003"/>
    <property type="match status" value="1"/>
</dbReference>
<evidence type="ECO:0000256" key="2">
    <source>
        <dbReference type="SAM" id="MobiDB-lite"/>
    </source>
</evidence>
<feature type="coiled-coil region" evidence="1">
    <location>
        <begin position="138"/>
        <end position="180"/>
    </location>
</feature>
<keyword evidence="3" id="KW-0812">Transmembrane</keyword>
<evidence type="ECO:0000256" key="1">
    <source>
        <dbReference type="SAM" id="Coils"/>
    </source>
</evidence>
<feature type="transmembrane region" description="Helical" evidence="3">
    <location>
        <begin position="96"/>
        <end position="119"/>
    </location>
</feature>
<name>A0AAE4BY77_VARPD</name>
<evidence type="ECO:0000313" key="4">
    <source>
        <dbReference type="EMBL" id="MDR6428866.1"/>
    </source>
</evidence>